<keyword evidence="2" id="KW-1185">Reference proteome</keyword>
<protein>
    <submittedName>
        <fullName evidence="3">Uncharacterized protein</fullName>
    </submittedName>
</protein>
<dbReference type="WBParaSite" id="PSAMB.scaffold5247size16686.g26162.t1">
    <property type="protein sequence ID" value="PSAMB.scaffold5247size16686.g26162.t1"/>
    <property type="gene ID" value="PSAMB.scaffold5247size16686.g26162"/>
</dbReference>
<evidence type="ECO:0000313" key="2">
    <source>
        <dbReference type="Proteomes" id="UP000887566"/>
    </source>
</evidence>
<proteinExistence type="predicted"/>
<name>A0A914WSK6_9BILA</name>
<sequence>MTGAVLEERQTRGARSSQPKDNRRADWLAGSPVT</sequence>
<reference evidence="3" key="1">
    <citation type="submission" date="2022-11" db="UniProtKB">
        <authorList>
            <consortium name="WormBaseParasite"/>
        </authorList>
    </citation>
    <scope>IDENTIFICATION</scope>
</reference>
<dbReference type="Proteomes" id="UP000887566">
    <property type="component" value="Unplaced"/>
</dbReference>
<feature type="region of interest" description="Disordered" evidence="1">
    <location>
        <begin position="1"/>
        <end position="34"/>
    </location>
</feature>
<organism evidence="2 3">
    <name type="scientific">Plectus sambesii</name>
    <dbReference type="NCBI Taxonomy" id="2011161"/>
    <lineage>
        <taxon>Eukaryota</taxon>
        <taxon>Metazoa</taxon>
        <taxon>Ecdysozoa</taxon>
        <taxon>Nematoda</taxon>
        <taxon>Chromadorea</taxon>
        <taxon>Plectida</taxon>
        <taxon>Plectina</taxon>
        <taxon>Plectoidea</taxon>
        <taxon>Plectidae</taxon>
        <taxon>Plectus</taxon>
    </lineage>
</organism>
<evidence type="ECO:0000313" key="3">
    <source>
        <dbReference type="WBParaSite" id="PSAMB.scaffold5247size16686.g26162.t1"/>
    </source>
</evidence>
<accession>A0A914WSK6</accession>
<evidence type="ECO:0000256" key="1">
    <source>
        <dbReference type="SAM" id="MobiDB-lite"/>
    </source>
</evidence>
<feature type="compositionally biased region" description="Basic and acidic residues" evidence="1">
    <location>
        <begin position="1"/>
        <end position="11"/>
    </location>
</feature>
<dbReference type="AlphaFoldDB" id="A0A914WSK6"/>